<dbReference type="AlphaFoldDB" id="A0AAE0DC52"/>
<proteinExistence type="predicted"/>
<sequence>MGAADMTSTPTLRWWGIRTSGKLSLRFRVWSGGTTNPPTRDRWGLREDTRVGWDLAKGTDGKTLASTHHVLFCAVSAVLPPSIIDLESAVLGRRLEQQLSESQRQWEVVRERGSGNLCNGVHAFDDPNRPETARLRLVDQLDVNSSEPTGSIRYSIRWPQQKQAGCTGSQAGEPCFRLAGGTGKGANTTRGWDSRLQRGRVAADGTNLAQQGDSG</sequence>
<evidence type="ECO:0000313" key="3">
    <source>
        <dbReference type="Proteomes" id="UP001281614"/>
    </source>
</evidence>
<reference evidence="2" key="1">
    <citation type="submission" date="2023-02" db="EMBL/GenBank/DDBJ databases">
        <title>Colletotrichum kahawae CIFC_Que2 genome sequencing and assembly.</title>
        <authorList>
            <person name="Baroncelli R."/>
        </authorList>
    </citation>
    <scope>NUCLEOTIDE SEQUENCE</scope>
    <source>
        <strain evidence="2">CIFC_Que2</strain>
    </source>
</reference>
<organism evidence="2 3">
    <name type="scientific">Colletotrichum kahawae</name>
    <name type="common">Coffee berry disease fungus</name>
    <dbReference type="NCBI Taxonomy" id="34407"/>
    <lineage>
        <taxon>Eukaryota</taxon>
        <taxon>Fungi</taxon>
        <taxon>Dikarya</taxon>
        <taxon>Ascomycota</taxon>
        <taxon>Pezizomycotina</taxon>
        <taxon>Sordariomycetes</taxon>
        <taxon>Hypocreomycetidae</taxon>
        <taxon>Glomerellales</taxon>
        <taxon>Glomerellaceae</taxon>
        <taxon>Colletotrichum</taxon>
        <taxon>Colletotrichum gloeosporioides species complex</taxon>
    </lineage>
</organism>
<gene>
    <name evidence="2" type="ORF">CKAH01_12851</name>
</gene>
<name>A0AAE0DC52_COLKA</name>
<feature type="region of interest" description="Disordered" evidence="1">
    <location>
        <begin position="179"/>
        <end position="215"/>
    </location>
</feature>
<protein>
    <submittedName>
        <fullName evidence="2">Uncharacterized protein</fullName>
    </submittedName>
</protein>
<comment type="caution">
    <text evidence="2">The sequence shown here is derived from an EMBL/GenBank/DDBJ whole genome shotgun (WGS) entry which is preliminary data.</text>
</comment>
<dbReference type="EMBL" id="VYYT01000038">
    <property type="protein sequence ID" value="KAK2775216.1"/>
    <property type="molecule type" value="Genomic_DNA"/>
</dbReference>
<accession>A0AAE0DC52</accession>
<evidence type="ECO:0000313" key="2">
    <source>
        <dbReference type="EMBL" id="KAK2775216.1"/>
    </source>
</evidence>
<dbReference type="Proteomes" id="UP001281614">
    <property type="component" value="Unassembled WGS sequence"/>
</dbReference>
<evidence type="ECO:0000256" key="1">
    <source>
        <dbReference type="SAM" id="MobiDB-lite"/>
    </source>
</evidence>
<keyword evidence="3" id="KW-1185">Reference proteome</keyword>